<dbReference type="Proteomes" id="UP000807469">
    <property type="component" value="Unassembled WGS sequence"/>
</dbReference>
<comment type="caution">
    <text evidence="2">The sequence shown here is derived from an EMBL/GenBank/DDBJ whole genome shotgun (WGS) entry which is preliminary data.</text>
</comment>
<dbReference type="EMBL" id="MU155187">
    <property type="protein sequence ID" value="KAF9480860.1"/>
    <property type="molecule type" value="Genomic_DNA"/>
</dbReference>
<evidence type="ECO:0000256" key="1">
    <source>
        <dbReference type="SAM" id="SignalP"/>
    </source>
</evidence>
<protein>
    <submittedName>
        <fullName evidence="2">Uncharacterized protein</fullName>
    </submittedName>
</protein>
<sequence length="162" mass="18016">MSAVLLLRQIAALFTGAAKLHFLWSLRRRPTELELKSDFSYFMGAVTVPSMSLSASTHLCLLHWYSGLRNPPRVLPINDTIPDHGAYLLLQISRRDDYLVCARPSHPLGPGGLMTQNVLNTGGKFVREGEHAATAVYICISLFDHGRTIYRLGQLQKNIKAA</sequence>
<gene>
    <name evidence="2" type="ORF">BDN70DRAFT_579674</name>
</gene>
<organism evidence="2 3">
    <name type="scientific">Pholiota conissans</name>
    <dbReference type="NCBI Taxonomy" id="109636"/>
    <lineage>
        <taxon>Eukaryota</taxon>
        <taxon>Fungi</taxon>
        <taxon>Dikarya</taxon>
        <taxon>Basidiomycota</taxon>
        <taxon>Agaricomycotina</taxon>
        <taxon>Agaricomycetes</taxon>
        <taxon>Agaricomycetidae</taxon>
        <taxon>Agaricales</taxon>
        <taxon>Agaricineae</taxon>
        <taxon>Strophariaceae</taxon>
        <taxon>Pholiota</taxon>
    </lineage>
</organism>
<feature type="chain" id="PRO_5040448518" evidence="1">
    <location>
        <begin position="20"/>
        <end position="162"/>
    </location>
</feature>
<proteinExistence type="predicted"/>
<name>A0A9P5Z695_9AGAR</name>
<reference evidence="2" key="1">
    <citation type="submission" date="2020-11" db="EMBL/GenBank/DDBJ databases">
        <authorList>
            <consortium name="DOE Joint Genome Institute"/>
            <person name="Ahrendt S."/>
            <person name="Riley R."/>
            <person name="Andreopoulos W."/>
            <person name="Labutti K."/>
            <person name="Pangilinan J."/>
            <person name="Ruiz-Duenas F.J."/>
            <person name="Barrasa J.M."/>
            <person name="Sanchez-Garcia M."/>
            <person name="Camarero S."/>
            <person name="Miyauchi S."/>
            <person name="Serrano A."/>
            <person name="Linde D."/>
            <person name="Babiker R."/>
            <person name="Drula E."/>
            <person name="Ayuso-Fernandez I."/>
            <person name="Pacheco R."/>
            <person name="Padilla G."/>
            <person name="Ferreira P."/>
            <person name="Barriuso J."/>
            <person name="Kellner H."/>
            <person name="Castanera R."/>
            <person name="Alfaro M."/>
            <person name="Ramirez L."/>
            <person name="Pisabarro A.G."/>
            <person name="Kuo A."/>
            <person name="Tritt A."/>
            <person name="Lipzen A."/>
            <person name="He G."/>
            <person name="Yan M."/>
            <person name="Ng V."/>
            <person name="Cullen D."/>
            <person name="Martin F."/>
            <person name="Rosso M.-N."/>
            <person name="Henrissat B."/>
            <person name="Hibbett D."/>
            <person name="Martinez A.T."/>
            <person name="Grigoriev I.V."/>
        </authorList>
    </citation>
    <scope>NUCLEOTIDE SEQUENCE</scope>
    <source>
        <strain evidence="2">CIRM-BRFM 674</strain>
    </source>
</reference>
<evidence type="ECO:0000313" key="2">
    <source>
        <dbReference type="EMBL" id="KAF9480860.1"/>
    </source>
</evidence>
<keyword evidence="3" id="KW-1185">Reference proteome</keyword>
<keyword evidence="1" id="KW-0732">Signal</keyword>
<feature type="signal peptide" evidence="1">
    <location>
        <begin position="1"/>
        <end position="19"/>
    </location>
</feature>
<accession>A0A9P5Z695</accession>
<dbReference type="AlphaFoldDB" id="A0A9P5Z695"/>
<evidence type="ECO:0000313" key="3">
    <source>
        <dbReference type="Proteomes" id="UP000807469"/>
    </source>
</evidence>